<evidence type="ECO:0000313" key="3">
    <source>
        <dbReference type="Proteomes" id="UP000542405"/>
    </source>
</evidence>
<dbReference type="EMBL" id="JABBZE010000168">
    <property type="protein sequence ID" value="NMU91097.1"/>
    <property type="molecule type" value="Genomic_DNA"/>
</dbReference>
<comment type="caution">
    <text evidence="2">The sequence shown here is derived from an EMBL/GenBank/DDBJ whole genome shotgun (WGS) entry which is preliminary data.</text>
</comment>
<reference evidence="2 3" key="1">
    <citation type="submission" date="2020-04" db="EMBL/GenBank/DDBJ databases">
        <title>Achromobacter ruhlandii genome sequencing and assembly.</title>
        <authorList>
            <person name="Martins R.C.R."/>
            <person name="Perdigao-Neto L.V."/>
            <person name="Levin A.S.S."/>
            <person name="Costa S.F."/>
        </authorList>
    </citation>
    <scope>NUCLEOTIDE SEQUENCE [LARGE SCALE GENOMIC DNA]</scope>
    <source>
        <strain evidence="2 3">9035ralo</strain>
    </source>
</reference>
<dbReference type="Proteomes" id="UP000542405">
    <property type="component" value="Unassembled WGS sequence"/>
</dbReference>
<proteinExistence type="predicted"/>
<evidence type="ECO:0000313" key="2">
    <source>
        <dbReference type="EMBL" id="NMU91097.1"/>
    </source>
</evidence>
<sequence length="79" mass="9154">MTSLPSHAEVQRLHAYWQASNYLCAGMLARVPRLRRCGAAVREQWLARRDQQVAQARAEGIDSDDIRDGRWPTYEARRD</sequence>
<organism evidence="2 3">
    <name type="scientific">Achromobacter ruhlandii</name>
    <dbReference type="NCBI Taxonomy" id="72557"/>
    <lineage>
        <taxon>Bacteria</taxon>
        <taxon>Pseudomonadati</taxon>
        <taxon>Pseudomonadota</taxon>
        <taxon>Betaproteobacteria</taxon>
        <taxon>Burkholderiales</taxon>
        <taxon>Alcaligenaceae</taxon>
        <taxon>Achromobacter</taxon>
    </lineage>
</organism>
<name>A0A848NIZ5_9BURK</name>
<dbReference type="RefSeq" id="WP_169536851.1">
    <property type="nucleotide sequence ID" value="NZ_JABBZE010000168.1"/>
</dbReference>
<evidence type="ECO:0000256" key="1">
    <source>
        <dbReference type="SAM" id="MobiDB-lite"/>
    </source>
</evidence>
<gene>
    <name evidence="2" type="ORF">HGQ98_15210</name>
</gene>
<dbReference type="AlphaFoldDB" id="A0A848NIZ5"/>
<feature type="compositionally biased region" description="Basic and acidic residues" evidence="1">
    <location>
        <begin position="64"/>
        <end position="79"/>
    </location>
</feature>
<protein>
    <submittedName>
        <fullName evidence="2">Uncharacterized protein</fullName>
    </submittedName>
</protein>
<feature type="region of interest" description="Disordered" evidence="1">
    <location>
        <begin position="56"/>
        <end position="79"/>
    </location>
</feature>
<accession>A0A848NIZ5</accession>